<gene>
    <name evidence="5" type="ORF">ACPOL_2852</name>
</gene>
<reference evidence="5 6" key="1">
    <citation type="journal article" date="2018" name="Front. Microbiol.">
        <title>Hydrolytic Capabilities as a Key to Environmental Success: Chitinolytic and Cellulolytic Acidobacteria From Acidic Sub-arctic Soils and Boreal Peatlands.</title>
        <authorList>
            <person name="Belova S.E."/>
            <person name="Ravin N.V."/>
            <person name="Pankratov T.A."/>
            <person name="Rakitin A.L."/>
            <person name="Ivanova A.A."/>
            <person name="Beletsky A.V."/>
            <person name="Mardanov A.V."/>
            <person name="Sinninghe Damste J.S."/>
            <person name="Dedysh S.N."/>
        </authorList>
    </citation>
    <scope>NUCLEOTIDE SEQUENCE [LARGE SCALE GENOMIC DNA]</scope>
    <source>
        <strain evidence="5 6">SBC82</strain>
    </source>
</reference>
<evidence type="ECO:0000313" key="5">
    <source>
        <dbReference type="EMBL" id="AXC12156.1"/>
    </source>
</evidence>
<dbReference type="EMBL" id="CP030840">
    <property type="protein sequence ID" value="AXC12156.1"/>
    <property type="molecule type" value="Genomic_DNA"/>
</dbReference>
<accession>A0A2Z5G0Q1</accession>
<dbReference type="Pfam" id="PF01638">
    <property type="entry name" value="HxlR"/>
    <property type="match status" value="1"/>
</dbReference>
<organism evidence="5 6">
    <name type="scientific">Acidisarcina polymorpha</name>
    <dbReference type="NCBI Taxonomy" id="2211140"/>
    <lineage>
        <taxon>Bacteria</taxon>
        <taxon>Pseudomonadati</taxon>
        <taxon>Acidobacteriota</taxon>
        <taxon>Terriglobia</taxon>
        <taxon>Terriglobales</taxon>
        <taxon>Acidobacteriaceae</taxon>
        <taxon>Acidisarcina</taxon>
    </lineage>
</organism>
<dbReference type="GO" id="GO:0003677">
    <property type="term" value="F:DNA binding"/>
    <property type="evidence" value="ECO:0007669"/>
    <property type="project" value="UniProtKB-KW"/>
</dbReference>
<keyword evidence="6" id="KW-1185">Reference proteome</keyword>
<dbReference type="Proteomes" id="UP000253606">
    <property type="component" value="Chromosome"/>
</dbReference>
<dbReference type="PROSITE" id="PS51118">
    <property type="entry name" value="HTH_HXLR"/>
    <property type="match status" value="1"/>
</dbReference>
<protein>
    <submittedName>
        <fullName evidence="5">Transcriptional regulator, HxlR family</fullName>
    </submittedName>
</protein>
<evidence type="ECO:0000256" key="2">
    <source>
        <dbReference type="ARBA" id="ARBA00023125"/>
    </source>
</evidence>
<evidence type="ECO:0000259" key="4">
    <source>
        <dbReference type="PROSITE" id="PS51118"/>
    </source>
</evidence>
<evidence type="ECO:0000256" key="1">
    <source>
        <dbReference type="ARBA" id="ARBA00023015"/>
    </source>
</evidence>
<keyword evidence="3" id="KW-0804">Transcription</keyword>
<dbReference type="AlphaFoldDB" id="A0A2Z5G0Q1"/>
<dbReference type="InterPro" id="IPR002577">
    <property type="entry name" value="HTH_HxlR"/>
</dbReference>
<dbReference type="PANTHER" id="PTHR33204:SF39">
    <property type="entry name" value="TRANSCRIPTIONAL REGULATORY PROTEIN"/>
    <property type="match status" value="1"/>
</dbReference>
<dbReference type="SUPFAM" id="SSF46785">
    <property type="entry name" value="Winged helix' DNA-binding domain"/>
    <property type="match status" value="1"/>
</dbReference>
<dbReference type="PANTHER" id="PTHR33204">
    <property type="entry name" value="TRANSCRIPTIONAL REGULATOR, MARR FAMILY"/>
    <property type="match status" value="1"/>
</dbReference>
<dbReference type="InterPro" id="IPR036390">
    <property type="entry name" value="WH_DNA-bd_sf"/>
</dbReference>
<keyword evidence="1" id="KW-0805">Transcription regulation</keyword>
<name>A0A2Z5G0Q1_9BACT</name>
<dbReference type="KEGG" id="abas:ACPOL_2852"/>
<dbReference type="InterPro" id="IPR036388">
    <property type="entry name" value="WH-like_DNA-bd_sf"/>
</dbReference>
<evidence type="ECO:0000313" key="6">
    <source>
        <dbReference type="Proteomes" id="UP000253606"/>
    </source>
</evidence>
<proteinExistence type="predicted"/>
<sequence>MLTQTLNDLQRDGYVKRVVLPTKPPSVEYSLSQLGQSLFRQLQFVLNWARANHEEVAAARLAFDEKRGVGKKVSLQ</sequence>
<evidence type="ECO:0000256" key="3">
    <source>
        <dbReference type="ARBA" id="ARBA00023163"/>
    </source>
</evidence>
<keyword evidence="2" id="KW-0238">DNA-binding</keyword>
<feature type="domain" description="HTH hxlR-type" evidence="4">
    <location>
        <begin position="1"/>
        <end position="57"/>
    </location>
</feature>
<dbReference type="Gene3D" id="1.10.10.10">
    <property type="entry name" value="Winged helix-like DNA-binding domain superfamily/Winged helix DNA-binding domain"/>
    <property type="match status" value="1"/>
</dbReference>